<feature type="region of interest" description="Disordered" evidence="1">
    <location>
        <begin position="1"/>
        <end position="22"/>
    </location>
</feature>
<dbReference type="Proteomes" id="UP000290932">
    <property type="component" value="Unassembled WGS sequence"/>
</dbReference>
<evidence type="ECO:0000313" key="3">
    <source>
        <dbReference type="Proteomes" id="UP000290932"/>
    </source>
</evidence>
<feature type="non-terminal residue" evidence="2">
    <location>
        <position position="1"/>
    </location>
</feature>
<keyword evidence="3" id="KW-1185">Reference proteome</keyword>
<dbReference type="RefSeq" id="WP_206633454.1">
    <property type="nucleotide sequence ID" value="NZ_LHQS01000003.1"/>
</dbReference>
<name>A0A498GXJ6_9EURY</name>
<protein>
    <submittedName>
        <fullName evidence="2">Uncharacterized protein</fullName>
    </submittedName>
</protein>
<dbReference type="AlphaFoldDB" id="A0A498GXJ6"/>
<sequence length="198" mass="21902">NVTDNQTMGNVTDNQTMGNVTDNQTMGNVSTMQLQLYEGWNFISIPTELTEGNDTIEAVFQDVDMAGREVYRFTQASGWETLANDTVLEVLDAYWVYSSETTNVTLNVSTDPVNVPASKDLAEGWSGIGLADTQPRSANETLQSVEDNWVYLLGYNAETQQYEQVIINGAQGENQTMVPMKGYWLFMRDPGSLGALTV</sequence>
<accession>A0A498GXJ6</accession>
<reference evidence="2 3" key="1">
    <citation type="journal article" date="2015" name="Int. J. Syst. Evol. Microbiol.">
        <title>Methanoculleus taiwanensis sp. nov., a methanogen isolated from deep marine sediment at the deformation front area near Taiwan.</title>
        <authorList>
            <person name="Weng C.Y."/>
            <person name="Chen S.C."/>
            <person name="Lai M.C."/>
            <person name="Wu S.Y."/>
            <person name="Lin S."/>
            <person name="Yang T.F."/>
            <person name="Chen P.C."/>
        </authorList>
    </citation>
    <scope>NUCLEOTIDE SEQUENCE [LARGE SCALE GENOMIC DNA]</scope>
    <source>
        <strain evidence="2 3">CYW4</strain>
    </source>
</reference>
<organism evidence="2 3">
    <name type="scientific">Methanoculleus taiwanensis</name>
    <dbReference type="NCBI Taxonomy" id="1550565"/>
    <lineage>
        <taxon>Archaea</taxon>
        <taxon>Methanobacteriati</taxon>
        <taxon>Methanobacteriota</taxon>
        <taxon>Stenosarchaea group</taxon>
        <taxon>Methanomicrobia</taxon>
        <taxon>Methanomicrobiales</taxon>
        <taxon>Methanomicrobiaceae</taxon>
        <taxon>Methanoculleus</taxon>
    </lineage>
</organism>
<comment type="caution">
    <text evidence="2">The sequence shown here is derived from an EMBL/GenBank/DDBJ whole genome shotgun (WGS) entry which is preliminary data.</text>
</comment>
<dbReference type="OrthoDB" id="59577at2157"/>
<dbReference type="EMBL" id="LHQS01000003">
    <property type="protein sequence ID" value="RXE55352.1"/>
    <property type="molecule type" value="Genomic_DNA"/>
</dbReference>
<proteinExistence type="predicted"/>
<gene>
    <name evidence="2" type="ORF">ABH15_11385</name>
</gene>
<evidence type="ECO:0000256" key="1">
    <source>
        <dbReference type="SAM" id="MobiDB-lite"/>
    </source>
</evidence>
<evidence type="ECO:0000313" key="2">
    <source>
        <dbReference type="EMBL" id="RXE55352.1"/>
    </source>
</evidence>